<organism evidence="3 4">
    <name type="scientific">Coemansia interrupta</name>
    <dbReference type="NCBI Taxonomy" id="1126814"/>
    <lineage>
        <taxon>Eukaryota</taxon>
        <taxon>Fungi</taxon>
        <taxon>Fungi incertae sedis</taxon>
        <taxon>Zoopagomycota</taxon>
        <taxon>Kickxellomycotina</taxon>
        <taxon>Kickxellomycetes</taxon>
        <taxon>Kickxellales</taxon>
        <taxon>Kickxellaceae</taxon>
        <taxon>Coemansia</taxon>
    </lineage>
</organism>
<feature type="transmembrane region" description="Helical" evidence="2">
    <location>
        <begin position="352"/>
        <end position="371"/>
    </location>
</feature>
<keyword evidence="2" id="KW-1133">Transmembrane helix</keyword>
<dbReference type="PANTHER" id="PTHR11206">
    <property type="entry name" value="MULTIDRUG RESISTANCE PROTEIN"/>
    <property type="match status" value="1"/>
</dbReference>
<feature type="transmembrane region" description="Helical" evidence="2">
    <location>
        <begin position="128"/>
        <end position="149"/>
    </location>
</feature>
<dbReference type="InterPro" id="IPR002528">
    <property type="entry name" value="MATE_fam"/>
</dbReference>
<evidence type="ECO:0000313" key="3">
    <source>
        <dbReference type="EMBL" id="KAJ2781552.1"/>
    </source>
</evidence>
<dbReference type="EMBL" id="JANBUM010000206">
    <property type="protein sequence ID" value="KAJ2781552.1"/>
    <property type="molecule type" value="Genomic_DNA"/>
</dbReference>
<protein>
    <submittedName>
        <fullName evidence="3">Ethionine resistance protein</fullName>
    </submittedName>
</protein>
<feature type="transmembrane region" description="Helical" evidence="2">
    <location>
        <begin position="233"/>
        <end position="253"/>
    </location>
</feature>
<dbReference type="GO" id="GO:0042910">
    <property type="term" value="F:xenobiotic transmembrane transporter activity"/>
    <property type="evidence" value="ECO:0007669"/>
    <property type="project" value="InterPro"/>
</dbReference>
<feature type="transmembrane region" description="Helical" evidence="2">
    <location>
        <begin position="273"/>
        <end position="294"/>
    </location>
</feature>
<dbReference type="NCBIfam" id="TIGR00797">
    <property type="entry name" value="matE"/>
    <property type="match status" value="1"/>
</dbReference>
<dbReference type="OrthoDB" id="2126698at2759"/>
<comment type="similarity">
    <text evidence="1">Belongs to the multi antimicrobial extrusion (MATE) (TC 2.A.66.1) family.</text>
</comment>
<dbReference type="AlphaFoldDB" id="A0A9W8HB10"/>
<evidence type="ECO:0000256" key="2">
    <source>
        <dbReference type="SAM" id="Phobius"/>
    </source>
</evidence>
<feature type="transmembrane region" description="Helical" evidence="2">
    <location>
        <begin position="201"/>
        <end position="221"/>
    </location>
</feature>
<evidence type="ECO:0000256" key="1">
    <source>
        <dbReference type="ARBA" id="ARBA00010199"/>
    </source>
</evidence>
<feature type="transmembrane region" description="Helical" evidence="2">
    <location>
        <begin position="51"/>
        <end position="73"/>
    </location>
</feature>
<feature type="transmembrane region" description="Helical" evidence="2">
    <location>
        <begin position="169"/>
        <end position="189"/>
    </location>
</feature>
<keyword evidence="4" id="KW-1185">Reference proteome</keyword>
<evidence type="ECO:0000313" key="4">
    <source>
        <dbReference type="Proteomes" id="UP001140172"/>
    </source>
</evidence>
<keyword evidence="2" id="KW-0472">Membrane</keyword>
<feature type="transmembrane region" description="Helical" evidence="2">
    <location>
        <begin position="314"/>
        <end position="331"/>
    </location>
</feature>
<proteinExistence type="inferred from homology"/>
<feature type="transmembrane region" description="Helical" evidence="2">
    <location>
        <begin position="391"/>
        <end position="409"/>
    </location>
</feature>
<dbReference type="GO" id="GO:0016020">
    <property type="term" value="C:membrane"/>
    <property type="evidence" value="ECO:0007669"/>
    <property type="project" value="InterPro"/>
</dbReference>
<feature type="transmembrane region" description="Helical" evidence="2">
    <location>
        <begin position="421"/>
        <end position="443"/>
    </location>
</feature>
<reference evidence="3" key="1">
    <citation type="submission" date="2022-07" db="EMBL/GenBank/DDBJ databases">
        <title>Phylogenomic reconstructions and comparative analyses of Kickxellomycotina fungi.</title>
        <authorList>
            <person name="Reynolds N.K."/>
            <person name="Stajich J.E."/>
            <person name="Barry K."/>
            <person name="Grigoriev I.V."/>
            <person name="Crous P."/>
            <person name="Smith M.E."/>
        </authorList>
    </citation>
    <scope>NUCLEOTIDE SEQUENCE</scope>
    <source>
        <strain evidence="3">BCRC 34489</strain>
    </source>
</reference>
<dbReference type="Proteomes" id="UP001140172">
    <property type="component" value="Unassembled WGS sequence"/>
</dbReference>
<sequence length="490" mass="52294">MVDPAAADQAGSQAIGANEYTPLLTASGMNGAGRDSRMATMSIAARETRTILSASSHLFIGSTLQAIISMSQIASSGHLGRSELAGIGLAHMVVILTGYPVAFSVLSCFETCASQAFTSTQPHLVGGYFIRALQIQWILGLVLGALWFSAEPLLTFIFHGTNPTVVAMAMSYLRWYFVPFMVFANFLCAKQVLYAQGITYPLPYLTFIGAVATLAGQYLFVFSPYFSLGVRGIALGNGLSYLVMLLATLWIIYRHDVRRIWSGRLSCAPWQPFLRLLPPCLALALFSTGTSELITMAATQLGARSLATQSVLSALSRMFMIAFSSIGISALNRTGNLIGMRSVRGAKVSASVSLLIGLACAVLAALVMFWSPEMWIRIITDDAQVIEDARQVLPMAILAFAAQSTAFVGSQLLSAQGRQSLAVGIKFATLYAIGVPLGYYWAIASGYGLVGLWAAVAVGQLCTGVAEAAVVLGTNWTRLIDSCTESIIVH</sequence>
<name>A0A9W8HB10_9FUNG</name>
<gene>
    <name evidence="3" type="primary">ERC1_6</name>
    <name evidence="3" type="ORF">GGI15_003188</name>
</gene>
<accession>A0A9W8HB10</accession>
<feature type="transmembrane region" description="Helical" evidence="2">
    <location>
        <begin position="85"/>
        <end position="107"/>
    </location>
</feature>
<comment type="caution">
    <text evidence="3">The sequence shown here is derived from an EMBL/GenBank/DDBJ whole genome shotgun (WGS) entry which is preliminary data.</text>
</comment>
<dbReference type="Pfam" id="PF01554">
    <property type="entry name" value="MatE"/>
    <property type="match status" value="2"/>
</dbReference>
<keyword evidence="2" id="KW-0812">Transmembrane</keyword>
<dbReference type="GO" id="GO:0015297">
    <property type="term" value="F:antiporter activity"/>
    <property type="evidence" value="ECO:0007669"/>
    <property type="project" value="InterPro"/>
</dbReference>
<feature type="transmembrane region" description="Helical" evidence="2">
    <location>
        <begin position="449"/>
        <end position="472"/>
    </location>
</feature>